<feature type="signal peptide" evidence="2">
    <location>
        <begin position="1"/>
        <end position="30"/>
    </location>
</feature>
<accession>A0A521DA18</accession>
<name>A0A521DA18_9SPHI</name>
<reference evidence="3 4" key="1">
    <citation type="submission" date="2017-05" db="EMBL/GenBank/DDBJ databases">
        <authorList>
            <person name="Varghese N."/>
            <person name="Submissions S."/>
        </authorList>
    </citation>
    <scope>NUCLEOTIDE SEQUENCE [LARGE SCALE GENOMIC DNA]</scope>
    <source>
        <strain evidence="3 4">DSM 21342</strain>
    </source>
</reference>
<feature type="chain" id="PRO_5022218612" evidence="2">
    <location>
        <begin position="31"/>
        <end position="316"/>
    </location>
</feature>
<dbReference type="Proteomes" id="UP000315971">
    <property type="component" value="Unassembled WGS sequence"/>
</dbReference>
<keyword evidence="4" id="KW-1185">Reference proteome</keyword>
<keyword evidence="2" id="KW-0732">Signal</keyword>
<proteinExistence type="predicted"/>
<evidence type="ECO:0000256" key="2">
    <source>
        <dbReference type="SAM" id="SignalP"/>
    </source>
</evidence>
<protein>
    <submittedName>
        <fullName evidence="3">Uncharacterized protein</fullName>
    </submittedName>
</protein>
<organism evidence="3 4">
    <name type="scientific">Solitalea koreensis</name>
    <dbReference type="NCBI Taxonomy" id="543615"/>
    <lineage>
        <taxon>Bacteria</taxon>
        <taxon>Pseudomonadati</taxon>
        <taxon>Bacteroidota</taxon>
        <taxon>Sphingobacteriia</taxon>
        <taxon>Sphingobacteriales</taxon>
        <taxon>Sphingobacteriaceae</taxon>
        <taxon>Solitalea</taxon>
    </lineage>
</organism>
<sequence length="316" mass="36685">MHKNAFVKERMKKKTLLTLVFIGFVLSTWAQTTQLNNKKFKVYEDSLKTFGFQTVNGENELVRRNATYSFIKTLVRALKLPGSFNYPFDSLKTISILKDPKNTFRIFSWPVAVGTNEYRFYGAIQMNNAEKLELYPLTDYSELIQKPGDTITDNKKWYGAQYYSIIPPIAANDPYVLLGWKGNNNKTTKRIIEALRFIDGKPVFGFPIFQNEAGEFKHRIIFEYSRQASMMLKYVPSEKMIVFDHLIPPAENMQGKYEFYGPDLSYDGIQYNEGKWKFRSNLKLSNDESESDALYNDPKKLAQPSTIQRQPAKKKN</sequence>
<dbReference type="AlphaFoldDB" id="A0A521DA18"/>
<gene>
    <name evidence="3" type="ORF">SAMN06265350_106128</name>
</gene>
<feature type="region of interest" description="Disordered" evidence="1">
    <location>
        <begin position="289"/>
        <end position="316"/>
    </location>
</feature>
<evidence type="ECO:0000313" key="4">
    <source>
        <dbReference type="Proteomes" id="UP000315971"/>
    </source>
</evidence>
<dbReference type="EMBL" id="FXSZ01000006">
    <property type="protein sequence ID" value="SMO68559.1"/>
    <property type="molecule type" value="Genomic_DNA"/>
</dbReference>
<evidence type="ECO:0000256" key="1">
    <source>
        <dbReference type="SAM" id="MobiDB-lite"/>
    </source>
</evidence>
<evidence type="ECO:0000313" key="3">
    <source>
        <dbReference type="EMBL" id="SMO68559.1"/>
    </source>
</evidence>